<keyword evidence="4" id="KW-1185">Reference proteome</keyword>
<dbReference type="GO" id="GO:0005777">
    <property type="term" value="C:peroxisome"/>
    <property type="evidence" value="ECO:0007669"/>
    <property type="project" value="TreeGrafter"/>
</dbReference>
<dbReference type="InterPro" id="IPR002539">
    <property type="entry name" value="MaoC-like_dom"/>
</dbReference>
<dbReference type="Gene3D" id="3.10.129.10">
    <property type="entry name" value="Hotdog Thioesterase"/>
    <property type="match status" value="2"/>
</dbReference>
<reference evidence="3 4" key="1">
    <citation type="submission" date="2023-08" db="EMBL/GenBank/DDBJ databases">
        <title>Black Yeasts Isolated from many extreme environments.</title>
        <authorList>
            <person name="Coleine C."/>
            <person name="Stajich J.E."/>
            <person name="Selbmann L."/>
        </authorList>
    </citation>
    <scope>NUCLEOTIDE SEQUENCE [LARGE SCALE GENOMIC DNA]</scope>
    <source>
        <strain evidence="3 4">CCFEE 5792</strain>
    </source>
</reference>
<feature type="domain" description="Peroxisomal multifunctional enzyme type 2-like N-terminal" evidence="2">
    <location>
        <begin position="19"/>
        <end position="156"/>
    </location>
</feature>
<comment type="caution">
    <text evidence="3">The sequence shown here is derived from an EMBL/GenBank/DDBJ whole genome shotgun (WGS) entry which is preliminary data.</text>
</comment>
<name>A0AAV9N6E6_9EURO</name>
<dbReference type="RefSeq" id="XP_064703911.1">
    <property type="nucleotide sequence ID" value="XM_064849208.1"/>
</dbReference>
<dbReference type="AlphaFoldDB" id="A0AAV9N6E6"/>
<dbReference type="PANTHER" id="PTHR13078">
    <property type="entry name" value="PEROXISOMAL MULTIFUNCTIONAL ENZYME TYPE 2-RELATED"/>
    <property type="match status" value="1"/>
</dbReference>
<dbReference type="EMBL" id="JAVRRD010000021">
    <property type="protein sequence ID" value="KAK5048552.1"/>
    <property type="molecule type" value="Genomic_DNA"/>
</dbReference>
<dbReference type="GO" id="GO:0006635">
    <property type="term" value="P:fatty acid beta-oxidation"/>
    <property type="evidence" value="ECO:0007669"/>
    <property type="project" value="TreeGrafter"/>
</dbReference>
<dbReference type="Proteomes" id="UP001358417">
    <property type="component" value="Unassembled WGS sequence"/>
</dbReference>
<dbReference type="InterPro" id="IPR029069">
    <property type="entry name" value="HotDog_dom_sf"/>
</dbReference>
<evidence type="ECO:0000259" key="1">
    <source>
        <dbReference type="Pfam" id="PF01575"/>
    </source>
</evidence>
<dbReference type="Pfam" id="PF22622">
    <property type="entry name" value="MFE-2_hydrat-2_N"/>
    <property type="match status" value="1"/>
</dbReference>
<evidence type="ECO:0008006" key="5">
    <source>
        <dbReference type="Google" id="ProtNLM"/>
    </source>
</evidence>
<dbReference type="Pfam" id="PF01575">
    <property type="entry name" value="MaoC_dehydratas"/>
    <property type="match status" value="1"/>
</dbReference>
<dbReference type="GO" id="GO:0003857">
    <property type="term" value="F:(3S)-3-hydroxyacyl-CoA dehydrogenase (NAD+) activity"/>
    <property type="evidence" value="ECO:0007669"/>
    <property type="project" value="TreeGrafter"/>
</dbReference>
<organism evidence="3 4">
    <name type="scientific">Exophiala bonariae</name>
    <dbReference type="NCBI Taxonomy" id="1690606"/>
    <lineage>
        <taxon>Eukaryota</taxon>
        <taxon>Fungi</taxon>
        <taxon>Dikarya</taxon>
        <taxon>Ascomycota</taxon>
        <taxon>Pezizomycotina</taxon>
        <taxon>Eurotiomycetes</taxon>
        <taxon>Chaetothyriomycetidae</taxon>
        <taxon>Chaetothyriales</taxon>
        <taxon>Herpotrichiellaceae</taxon>
        <taxon>Exophiala</taxon>
    </lineage>
</organism>
<evidence type="ECO:0000259" key="2">
    <source>
        <dbReference type="Pfam" id="PF22622"/>
    </source>
</evidence>
<dbReference type="GO" id="GO:0044594">
    <property type="term" value="F:17-beta-hydroxysteroid dehydrogenase (NAD+) activity"/>
    <property type="evidence" value="ECO:0007669"/>
    <property type="project" value="TreeGrafter"/>
</dbReference>
<dbReference type="SUPFAM" id="SSF54637">
    <property type="entry name" value="Thioesterase/thiol ester dehydrase-isomerase"/>
    <property type="match status" value="2"/>
</dbReference>
<gene>
    <name evidence="3" type="ORF">LTR84_005643</name>
</gene>
<accession>A0AAV9N6E6</accession>
<proteinExistence type="predicted"/>
<evidence type="ECO:0000313" key="3">
    <source>
        <dbReference type="EMBL" id="KAK5048552.1"/>
    </source>
</evidence>
<evidence type="ECO:0000313" key="4">
    <source>
        <dbReference type="Proteomes" id="UP001358417"/>
    </source>
</evidence>
<dbReference type="InterPro" id="IPR054357">
    <property type="entry name" value="MFE-2_N"/>
</dbReference>
<sequence>MSGPGVGFEFPRSDVSWLKRDVLLFAVSIGATAKDELHFIYELDPKFAVFPTYSILLPFKKTTQEVIDFYASQRSNPIPGVPKFDPTRVLDGQRSIEFLKPLPTSSEGRQFELREKVLGVYDKGKPGTVVERETLVVDKQSGEVYTRMVGSGFFVGQGGWGGPKGPATVNYPPPKGREASPDKVHEIQLTPESAHLYRLNGDYNPLHATPEPGQKMGFGGAIMHGLFSWNASAFALLKELGGSDPANIKDFQARFAAPVKPGVKLVVKIWRTGEVKDGFEEIRFVTEVNGKVVLSNGRASIRVVDGKSKL</sequence>
<dbReference type="GeneID" id="89973818"/>
<protein>
    <recommendedName>
        <fullName evidence="5">MaoC-like domain-containing protein</fullName>
    </recommendedName>
</protein>
<feature type="domain" description="MaoC-like" evidence="1">
    <location>
        <begin position="179"/>
        <end position="287"/>
    </location>
</feature>
<dbReference type="GO" id="GO:0004300">
    <property type="term" value="F:enoyl-CoA hydratase activity"/>
    <property type="evidence" value="ECO:0007669"/>
    <property type="project" value="TreeGrafter"/>
</dbReference>
<dbReference type="PANTHER" id="PTHR13078:SF57">
    <property type="entry name" value="DEHYDRATASE, PUTATIVE (AFU_ORTHOLOGUE AFUA_5G00640)-RELATED"/>
    <property type="match status" value="1"/>
</dbReference>